<reference evidence="2" key="1">
    <citation type="journal article" date="2014" name="Int. J. Syst. Evol. Microbiol.">
        <title>Complete genome of a new Firmicutes species belonging to the dominant human colonic microbiota ('Ruminococcus bicirculans') reveals two chromosomes and a selective capacity to utilize plant glucans.</title>
        <authorList>
            <consortium name="NISC Comparative Sequencing Program"/>
            <person name="Wegmann U."/>
            <person name="Louis P."/>
            <person name="Goesmann A."/>
            <person name="Henrissat B."/>
            <person name="Duncan S.H."/>
            <person name="Flint H.J."/>
        </authorList>
    </citation>
    <scope>NUCLEOTIDE SEQUENCE</scope>
    <source>
        <strain evidence="2">CGMCC 1.15931</strain>
    </source>
</reference>
<dbReference type="EMBL" id="WNKZ01000021">
    <property type="protein sequence ID" value="MTV53009.1"/>
    <property type="molecule type" value="Genomic_DNA"/>
</dbReference>
<dbReference type="AlphaFoldDB" id="A0A6I3SVI5"/>
<evidence type="ECO:0000313" key="2">
    <source>
        <dbReference type="EMBL" id="GGC08206.1"/>
    </source>
</evidence>
<protein>
    <recommendedName>
        <fullName evidence="6">Pilus assembly protein</fullName>
    </recommendedName>
</protein>
<keyword evidence="5" id="KW-1185">Reference proteome</keyword>
<accession>A0A6I3SVI5</accession>
<evidence type="ECO:0008006" key="6">
    <source>
        <dbReference type="Google" id="ProtNLM"/>
    </source>
</evidence>
<feature type="transmembrane region" description="Helical" evidence="1">
    <location>
        <begin position="12"/>
        <end position="37"/>
    </location>
</feature>
<comment type="caution">
    <text evidence="3">The sequence shown here is derived from an EMBL/GenBank/DDBJ whole genome shotgun (WGS) entry which is preliminary data.</text>
</comment>
<sequence>MKAPAPQRGIALIEFSLVLIFTTIAVLGVSFLARGIWHATVLHKAAYQAARIVAAMPEDVFRNDSARTAIPAVARRIFLEVAADAGLESVPAADDIAASCDAGTCTTVMPQQIIVRAQIIYLDPLFGHSVPVMAGVKHGLIIDAVGRVPYAAD</sequence>
<organism evidence="3 4">
    <name type="scientific">Pseudoduganella buxea</name>
    <dbReference type="NCBI Taxonomy" id="1949069"/>
    <lineage>
        <taxon>Bacteria</taxon>
        <taxon>Pseudomonadati</taxon>
        <taxon>Pseudomonadota</taxon>
        <taxon>Betaproteobacteria</taxon>
        <taxon>Burkholderiales</taxon>
        <taxon>Oxalobacteraceae</taxon>
        <taxon>Telluria group</taxon>
        <taxon>Pseudoduganella</taxon>
    </lineage>
</organism>
<reference evidence="2" key="4">
    <citation type="submission" date="2024-05" db="EMBL/GenBank/DDBJ databases">
        <authorList>
            <person name="Sun Q."/>
            <person name="Zhou Y."/>
        </authorList>
    </citation>
    <scope>NUCLEOTIDE SEQUENCE</scope>
    <source>
        <strain evidence="2">CGMCC 1.15931</strain>
    </source>
</reference>
<name>A0A6I3SVI5_9BURK</name>
<evidence type="ECO:0000313" key="4">
    <source>
        <dbReference type="Proteomes" id="UP000430634"/>
    </source>
</evidence>
<keyword evidence="1" id="KW-1133">Transmembrane helix</keyword>
<keyword evidence="1" id="KW-0472">Membrane</keyword>
<proteinExistence type="predicted"/>
<evidence type="ECO:0000313" key="5">
    <source>
        <dbReference type="Proteomes" id="UP000622638"/>
    </source>
</evidence>
<gene>
    <name evidence="2" type="ORF">GCM10011572_32250</name>
    <name evidence="3" type="ORF">GM672_09735</name>
</gene>
<reference evidence="3 4" key="3">
    <citation type="submission" date="2019-11" db="EMBL/GenBank/DDBJ databases">
        <title>Type strains purchased from KCTC, JCM and DSMZ.</title>
        <authorList>
            <person name="Lu H."/>
        </authorList>
    </citation>
    <scope>NUCLEOTIDE SEQUENCE [LARGE SCALE GENOMIC DNA]</scope>
    <source>
        <strain evidence="3 4">KCTC 52429</strain>
    </source>
</reference>
<evidence type="ECO:0000256" key="1">
    <source>
        <dbReference type="SAM" id="Phobius"/>
    </source>
</evidence>
<evidence type="ECO:0000313" key="3">
    <source>
        <dbReference type="EMBL" id="MTV53009.1"/>
    </source>
</evidence>
<dbReference type="Proteomes" id="UP000622638">
    <property type="component" value="Unassembled WGS sequence"/>
</dbReference>
<dbReference type="RefSeq" id="WP_155470333.1">
    <property type="nucleotide sequence ID" value="NZ_BMKG01000013.1"/>
</dbReference>
<dbReference type="Proteomes" id="UP000430634">
    <property type="component" value="Unassembled WGS sequence"/>
</dbReference>
<reference evidence="5" key="2">
    <citation type="journal article" date="2019" name="Int. J. Syst. Evol. Microbiol.">
        <title>The Global Catalogue of Microorganisms (GCM) 10K type strain sequencing project: providing services to taxonomists for standard genome sequencing and annotation.</title>
        <authorList>
            <consortium name="The Broad Institute Genomics Platform"/>
            <consortium name="The Broad Institute Genome Sequencing Center for Infectious Disease"/>
            <person name="Wu L."/>
            <person name="Ma J."/>
        </authorList>
    </citation>
    <scope>NUCLEOTIDE SEQUENCE [LARGE SCALE GENOMIC DNA]</scope>
    <source>
        <strain evidence="5">CGMCC 1.15931</strain>
    </source>
</reference>
<dbReference type="EMBL" id="BMKG01000013">
    <property type="protein sequence ID" value="GGC08206.1"/>
    <property type="molecule type" value="Genomic_DNA"/>
</dbReference>
<keyword evidence="1" id="KW-0812">Transmembrane</keyword>
<dbReference type="OrthoDB" id="8708025at2"/>